<comment type="caution">
    <text evidence="3">The sequence shown here is derived from an EMBL/GenBank/DDBJ whole genome shotgun (WGS) entry which is preliminary data.</text>
</comment>
<dbReference type="EMBL" id="JANVFU010000012">
    <property type="protein sequence ID" value="KAJ3741417.1"/>
    <property type="molecule type" value="Genomic_DNA"/>
</dbReference>
<gene>
    <name evidence="3" type="ORF">DFH05DRAFT_339574</name>
</gene>
<feature type="domain" description="Protein kinase" evidence="2">
    <location>
        <begin position="1"/>
        <end position="412"/>
    </location>
</feature>
<keyword evidence="4" id="KW-1185">Reference proteome</keyword>
<dbReference type="Gene3D" id="1.10.510.10">
    <property type="entry name" value="Transferase(Phosphotransferase) domain 1"/>
    <property type="match status" value="1"/>
</dbReference>
<evidence type="ECO:0000313" key="4">
    <source>
        <dbReference type="Proteomes" id="UP001142393"/>
    </source>
</evidence>
<dbReference type="InterPro" id="IPR011009">
    <property type="entry name" value="Kinase-like_dom_sf"/>
</dbReference>
<organism evidence="3 4">
    <name type="scientific">Lentinula detonsa</name>
    <dbReference type="NCBI Taxonomy" id="2804962"/>
    <lineage>
        <taxon>Eukaryota</taxon>
        <taxon>Fungi</taxon>
        <taxon>Dikarya</taxon>
        <taxon>Basidiomycota</taxon>
        <taxon>Agaricomycotina</taxon>
        <taxon>Agaricomycetes</taxon>
        <taxon>Agaricomycetidae</taxon>
        <taxon>Agaricales</taxon>
        <taxon>Marasmiineae</taxon>
        <taxon>Omphalotaceae</taxon>
        <taxon>Lentinula</taxon>
    </lineage>
</organism>
<feature type="compositionally biased region" description="Acidic residues" evidence="1">
    <location>
        <begin position="368"/>
        <end position="377"/>
    </location>
</feature>
<proteinExistence type="predicted"/>
<dbReference type="Pfam" id="PF17667">
    <property type="entry name" value="Pkinase_fungal"/>
    <property type="match status" value="1"/>
</dbReference>
<evidence type="ECO:0000259" key="2">
    <source>
        <dbReference type="PROSITE" id="PS50011"/>
    </source>
</evidence>
<dbReference type="GO" id="GO:0004672">
    <property type="term" value="F:protein kinase activity"/>
    <property type="evidence" value="ECO:0007669"/>
    <property type="project" value="InterPro"/>
</dbReference>
<evidence type="ECO:0000256" key="1">
    <source>
        <dbReference type="SAM" id="MobiDB-lite"/>
    </source>
</evidence>
<dbReference type="AlphaFoldDB" id="A0A9W8TV24"/>
<dbReference type="PANTHER" id="PTHR38248">
    <property type="entry name" value="FUNK1 6"/>
    <property type="match status" value="1"/>
</dbReference>
<protein>
    <recommendedName>
        <fullName evidence="2">Protein kinase domain-containing protein</fullName>
    </recommendedName>
</protein>
<feature type="region of interest" description="Disordered" evidence="1">
    <location>
        <begin position="1"/>
        <end position="27"/>
    </location>
</feature>
<dbReference type="Proteomes" id="UP001142393">
    <property type="component" value="Unassembled WGS sequence"/>
</dbReference>
<accession>A0A9W8TV24</accession>
<dbReference type="GO" id="GO:0005524">
    <property type="term" value="F:ATP binding"/>
    <property type="evidence" value="ECO:0007669"/>
    <property type="project" value="InterPro"/>
</dbReference>
<dbReference type="InterPro" id="IPR040976">
    <property type="entry name" value="Pkinase_fungal"/>
</dbReference>
<dbReference type="PANTHER" id="PTHR38248:SF2">
    <property type="entry name" value="FUNK1 11"/>
    <property type="match status" value="1"/>
</dbReference>
<dbReference type="InterPro" id="IPR000719">
    <property type="entry name" value="Prot_kinase_dom"/>
</dbReference>
<dbReference type="PROSITE" id="PS50011">
    <property type="entry name" value="PROTEIN_KINASE_DOM"/>
    <property type="match status" value="1"/>
</dbReference>
<name>A0A9W8TV24_9AGAR</name>
<sequence length="412" mass="47795">MKTARVERVKTTRSRHGGKQPCLRPAASSAQKEYLNYDEGQYVTFDDLEGPRTVLVGETLFSSDGGTFVAVAECTCLSCEPTWCSWAGKDVVVKCHNTMDHTRIPGEYLIDFVREYAEDSSGEEWALAHLPLVLEKLGNRDFRGRLMRITIYERLYPISDLVDPREIAQVFYDILQIHQWLFDHPGILHRDINLDNIMFRRIDGDVYGVLNDFDLACRVNPSWNLEDGPSPNGCTGTKPFMAHDLLSTDQKRHMPRHDMESLFYAMLILICCYQRPGLMVAEPMPFLNWFNGTECEVHDAKLDFILRPINLPVQPHFCGFRAWIRELYSWLHRGHTEGRQHDDLCECRDRVDTNVDQDTEDSNNSTSDTEDVDDSEEENVPFNWYTLNGEFSYERMKFLMSFFQARELETRS</sequence>
<feature type="region of interest" description="Disordered" evidence="1">
    <location>
        <begin position="355"/>
        <end position="377"/>
    </location>
</feature>
<feature type="compositionally biased region" description="Basic and acidic residues" evidence="1">
    <location>
        <begin position="1"/>
        <end position="10"/>
    </location>
</feature>
<evidence type="ECO:0000313" key="3">
    <source>
        <dbReference type="EMBL" id="KAJ3741417.1"/>
    </source>
</evidence>
<dbReference type="SUPFAM" id="SSF56112">
    <property type="entry name" value="Protein kinase-like (PK-like)"/>
    <property type="match status" value="1"/>
</dbReference>
<reference evidence="3 4" key="1">
    <citation type="journal article" date="2023" name="Proc. Natl. Acad. Sci. U.S.A.">
        <title>A global phylogenomic analysis of the shiitake genus Lentinula.</title>
        <authorList>
            <person name="Sierra-Patev S."/>
            <person name="Min B."/>
            <person name="Naranjo-Ortiz M."/>
            <person name="Looney B."/>
            <person name="Konkel Z."/>
            <person name="Slot J.C."/>
            <person name="Sakamoto Y."/>
            <person name="Steenwyk J.L."/>
            <person name="Rokas A."/>
            <person name="Carro J."/>
            <person name="Camarero S."/>
            <person name="Ferreira P."/>
            <person name="Molpeceres G."/>
            <person name="Ruiz-Duenas F.J."/>
            <person name="Serrano A."/>
            <person name="Henrissat B."/>
            <person name="Drula E."/>
            <person name="Hughes K.W."/>
            <person name="Mata J.L."/>
            <person name="Ishikawa N.K."/>
            <person name="Vargas-Isla R."/>
            <person name="Ushijima S."/>
            <person name="Smith C.A."/>
            <person name="Donoghue J."/>
            <person name="Ahrendt S."/>
            <person name="Andreopoulos W."/>
            <person name="He G."/>
            <person name="LaButti K."/>
            <person name="Lipzen A."/>
            <person name="Ng V."/>
            <person name="Riley R."/>
            <person name="Sandor L."/>
            <person name="Barry K."/>
            <person name="Martinez A.T."/>
            <person name="Xiao Y."/>
            <person name="Gibbons J.G."/>
            <person name="Terashima K."/>
            <person name="Grigoriev I.V."/>
            <person name="Hibbett D."/>
        </authorList>
    </citation>
    <scope>NUCLEOTIDE SEQUENCE [LARGE SCALE GENOMIC DNA]</scope>
    <source>
        <strain evidence="3 4">TFB7810</strain>
    </source>
</reference>